<dbReference type="Proteomes" id="UP000053372">
    <property type="component" value="Unassembled WGS sequence"/>
</dbReference>
<keyword evidence="3" id="KW-1185">Reference proteome</keyword>
<dbReference type="EMBL" id="LMTZ01000108">
    <property type="protein sequence ID" value="KST65393.1"/>
    <property type="molecule type" value="Genomic_DNA"/>
</dbReference>
<dbReference type="RefSeq" id="WP_027842906.1">
    <property type="nucleotide sequence ID" value="NZ_LMTZ01000001.1"/>
</dbReference>
<gene>
    <name evidence="1" type="ORF">BC008_21610</name>
    <name evidence="2" type="ORF">BC008_45565</name>
</gene>
<dbReference type="EMBL" id="LMTZ01000001">
    <property type="protein sequence ID" value="KST70457.1"/>
    <property type="molecule type" value="Genomic_DNA"/>
</dbReference>
<evidence type="ECO:0000313" key="3">
    <source>
        <dbReference type="Proteomes" id="UP000053372"/>
    </source>
</evidence>
<dbReference type="OrthoDB" id="652877at2"/>
<proteinExistence type="predicted"/>
<comment type="caution">
    <text evidence="1">The sequence shown here is derived from an EMBL/GenBank/DDBJ whole genome shotgun (WGS) entry which is preliminary data.</text>
</comment>
<evidence type="ECO:0000313" key="1">
    <source>
        <dbReference type="EMBL" id="KST65393.1"/>
    </source>
</evidence>
<dbReference type="AlphaFoldDB" id="A0A0V7ZLN8"/>
<name>A0A0V7ZLN8_9CYAN</name>
<accession>A0A0V7ZLN8</accession>
<sequence length="328" mass="38723">MGHRSNFVIIQNREINIYYSHWGAISIPKDIFYGPQITIDYIKSLQPVETLLDDLWCEGAVLVDTHEKQLIFWGGDGYEYPAVRKYFISLLQLNWEGWGIRWAEQGIIDIAQYLRIDISQVQTDIDYYHWKNYRGWLENSKTDCTETLLTVKYHPELILDYRFDNYLTELLSTGSSLFELLQSCDPVAIPDEEKVCSGAYLNLFEKEIWVWWGRPTDERVVSKILRHWDGWTVKRHTEGLPFQVELSGRSSDFIRMEAETVIEQILDDITKNDRFDPRKWIDTIASNCVNIEYADIWINPDTLNNSQPEITEREKQQVLQRIIKLLED</sequence>
<organism evidence="1 3">
    <name type="scientific">Mastigocoleus testarum BC008</name>
    <dbReference type="NCBI Taxonomy" id="371196"/>
    <lineage>
        <taxon>Bacteria</taxon>
        <taxon>Bacillati</taxon>
        <taxon>Cyanobacteriota</taxon>
        <taxon>Cyanophyceae</taxon>
        <taxon>Nostocales</taxon>
        <taxon>Hapalosiphonaceae</taxon>
        <taxon>Mastigocoleus</taxon>
    </lineage>
</organism>
<protein>
    <submittedName>
        <fullName evidence="1">Uncharacterized protein</fullName>
    </submittedName>
</protein>
<evidence type="ECO:0000313" key="2">
    <source>
        <dbReference type="EMBL" id="KST70457.1"/>
    </source>
</evidence>
<reference evidence="1 3" key="1">
    <citation type="journal article" date="2015" name="Genome Announc.">
        <title>Draft Genome of the Euendolithic (true boring) Cyanobacterium Mastigocoleus testarum strain BC008.</title>
        <authorList>
            <person name="Guida B.S."/>
            <person name="Garcia-Pichel F."/>
        </authorList>
    </citation>
    <scope>NUCLEOTIDE SEQUENCE [LARGE SCALE GENOMIC DNA]</scope>
    <source>
        <strain evidence="1 3">BC008</strain>
    </source>
</reference>